<evidence type="ECO:0000313" key="11">
    <source>
        <dbReference type="EMBL" id="PKF70965.1"/>
    </source>
</evidence>
<evidence type="ECO:0000256" key="8">
    <source>
        <dbReference type="PIRSR" id="PIRSR000524-1"/>
    </source>
</evidence>
<comment type="cofactor">
    <cofactor evidence="1 7 9">
        <name>pyridoxal 5'-phosphate</name>
        <dbReference type="ChEBI" id="CHEBI:597326"/>
    </cofactor>
</comment>
<dbReference type="PANTHER" id="PTHR42778">
    <property type="entry name" value="2-AMINOETHYLPHOSPHONATE--PYRUVATE TRANSAMINASE"/>
    <property type="match status" value="1"/>
</dbReference>
<organism evidence="11 12">
    <name type="scientific">Pseudomonas fluvialis</name>
    <dbReference type="NCBI Taxonomy" id="1793966"/>
    <lineage>
        <taxon>Bacteria</taxon>
        <taxon>Pseudomonadati</taxon>
        <taxon>Pseudomonadota</taxon>
        <taxon>Gammaproteobacteria</taxon>
        <taxon>Pseudomonadales</taxon>
        <taxon>Pseudomonadaceae</taxon>
        <taxon>Pseudomonas</taxon>
    </lineage>
</organism>
<evidence type="ECO:0000256" key="6">
    <source>
        <dbReference type="ARBA" id="ARBA00049460"/>
    </source>
</evidence>
<dbReference type="RefSeq" id="WP_101193686.1">
    <property type="nucleotide sequence ID" value="NZ_PIYS01000018.1"/>
</dbReference>
<dbReference type="InterPro" id="IPR024169">
    <property type="entry name" value="SP_NH2Trfase/AEP_transaminase"/>
</dbReference>
<evidence type="ECO:0000256" key="4">
    <source>
        <dbReference type="ARBA" id="ARBA00022898"/>
    </source>
</evidence>
<evidence type="ECO:0000256" key="3">
    <source>
        <dbReference type="ARBA" id="ARBA00022679"/>
    </source>
</evidence>
<dbReference type="InterPro" id="IPR015422">
    <property type="entry name" value="PyrdxlP-dep_Trfase_small"/>
</dbReference>
<sequence>MREPVLLTPGPLTTSLATKTAMLRDWGSWDAAFNQLSASVCSDLLAIADAGDSHVCVPLQGSGTFAVEAAIGTLLPRDGTLLVLVNGAYGERMARLTEVMGRRVVRLTFADHQAVCPRRLAAALAAHPECSHVGVIHCETSTGLLNPLEQIAGVVAAAGRALIIDSMSAFGALPVLARQVPFAALVSSANKCLEGVPGMAFVLAERQALLASAANSHSLALDLHDQYVYLQRSGQWRFTPPTHVLAGLRAALDQYLAAGGQPARLARYQANAARLRDGLRRLGLRSYLAEDVQAPIIFTVHAPPLPGYRFAALYQAVRARGFILYPGKLTSCETFRIGCIGALDGAEIDQALAALAAALDELGYLPAAEVAA</sequence>
<evidence type="ECO:0000256" key="1">
    <source>
        <dbReference type="ARBA" id="ARBA00001933"/>
    </source>
</evidence>
<feature type="domain" description="Aminotransferase class V" evidence="10">
    <location>
        <begin position="60"/>
        <end position="290"/>
    </location>
</feature>
<name>A0A2I0CP98_9PSED</name>
<evidence type="ECO:0000259" key="10">
    <source>
        <dbReference type="Pfam" id="PF00266"/>
    </source>
</evidence>
<comment type="caution">
    <text evidence="11">The sequence shown here is derived from an EMBL/GenBank/DDBJ whole genome shotgun (WGS) entry which is preliminary data.</text>
</comment>
<proteinExistence type="inferred from homology"/>
<feature type="binding site" evidence="8">
    <location>
        <position position="336"/>
    </location>
    <ligand>
        <name>substrate</name>
    </ligand>
</feature>
<comment type="catalytic activity">
    <reaction evidence="6 7">
        <text>(2-aminoethyl)phosphonate + pyruvate = phosphonoacetaldehyde + L-alanine</text>
        <dbReference type="Rhea" id="RHEA:17021"/>
        <dbReference type="ChEBI" id="CHEBI:15361"/>
        <dbReference type="ChEBI" id="CHEBI:57418"/>
        <dbReference type="ChEBI" id="CHEBI:57972"/>
        <dbReference type="ChEBI" id="CHEBI:58383"/>
        <dbReference type="EC" id="2.6.1.37"/>
    </reaction>
</comment>
<dbReference type="InterPro" id="IPR000192">
    <property type="entry name" value="Aminotrans_V_dom"/>
</dbReference>
<dbReference type="Gene3D" id="3.40.640.10">
    <property type="entry name" value="Type I PLP-dependent aspartate aminotransferase-like (Major domain)"/>
    <property type="match status" value="1"/>
</dbReference>
<evidence type="ECO:0000256" key="5">
    <source>
        <dbReference type="ARBA" id="ARBA00023317"/>
    </source>
</evidence>
<dbReference type="Gene3D" id="3.90.1150.10">
    <property type="entry name" value="Aspartate Aminotransferase, domain 1"/>
    <property type="match status" value="1"/>
</dbReference>
<evidence type="ECO:0000256" key="2">
    <source>
        <dbReference type="ARBA" id="ARBA00022576"/>
    </source>
</evidence>
<reference evidence="12" key="1">
    <citation type="submission" date="2017-12" db="EMBL/GenBank/DDBJ databases">
        <authorList>
            <person name="Yu X.-Y."/>
        </authorList>
    </citation>
    <scope>NUCLEOTIDE SEQUENCE [LARGE SCALE GENOMIC DNA]</scope>
    <source>
        <strain evidence="12">ZYSR67-Z</strain>
    </source>
</reference>
<dbReference type="InterPro" id="IPR015421">
    <property type="entry name" value="PyrdxlP-dep_Trfase_major"/>
</dbReference>
<dbReference type="AlphaFoldDB" id="A0A2I0CP98"/>
<dbReference type="NCBIfam" id="TIGR02326">
    <property type="entry name" value="transamin_PhnW"/>
    <property type="match status" value="1"/>
</dbReference>
<dbReference type="EC" id="2.6.1.37" evidence="7"/>
<dbReference type="InterPro" id="IPR012703">
    <property type="entry name" value="NH2EtPonate_pyrv_transaminase"/>
</dbReference>
<dbReference type="GO" id="GO:0047304">
    <property type="term" value="F:2-aminoethylphosphonate-pyruvate transaminase activity"/>
    <property type="evidence" value="ECO:0007669"/>
    <property type="project" value="UniProtKB-UniRule"/>
</dbReference>
<dbReference type="InterPro" id="IPR015424">
    <property type="entry name" value="PyrdxlP-dep_Trfase"/>
</dbReference>
<dbReference type="GO" id="GO:0019700">
    <property type="term" value="P:organic phosphonate catabolic process"/>
    <property type="evidence" value="ECO:0007669"/>
    <property type="project" value="UniProtKB-UniRule"/>
</dbReference>
<dbReference type="PIRSF" id="PIRSF000524">
    <property type="entry name" value="SPT"/>
    <property type="match status" value="1"/>
</dbReference>
<accession>A0A2I0CP98</accession>
<evidence type="ECO:0000256" key="7">
    <source>
        <dbReference type="HAMAP-Rule" id="MF_01376"/>
    </source>
</evidence>
<dbReference type="NCBIfam" id="TIGR03301">
    <property type="entry name" value="PhnW-AepZ"/>
    <property type="match status" value="1"/>
</dbReference>
<dbReference type="HAMAP" id="MF_01376">
    <property type="entry name" value="PhnW_aminotrans_5"/>
    <property type="match status" value="1"/>
</dbReference>
<keyword evidence="3 7" id="KW-0808">Transferase</keyword>
<dbReference type="EMBL" id="PIYS01000018">
    <property type="protein sequence ID" value="PKF70965.1"/>
    <property type="molecule type" value="Genomic_DNA"/>
</dbReference>
<comment type="function">
    <text evidence="7">Involved in phosphonate degradation.</text>
</comment>
<evidence type="ECO:0000313" key="12">
    <source>
        <dbReference type="Proteomes" id="UP000242861"/>
    </source>
</evidence>
<dbReference type="SUPFAM" id="SSF53383">
    <property type="entry name" value="PLP-dependent transferases"/>
    <property type="match status" value="1"/>
</dbReference>
<dbReference type="Pfam" id="PF00266">
    <property type="entry name" value="Aminotran_5"/>
    <property type="match status" value="1"/>
</dbReference>
<keyword evidence="5 7" id="KW-0670">Pyruvate</keyword>
<feature type="modified residue" description="N6-(pyridoxal phosphate)lysine" evidence="7 9">
    <location>
        <position position="191"/>
    </location>
</feature>
<keyword evidence="2 7" id="KW-0032">Aminotransferase</keyword>
<dbReference type="Proteomes" id="UP000242861">
    <property type="component" value="Unassembled WGS sequence"/>
</dbReference>
<comment type="similarity">
    <text evidence="7">Belongs to the class-V pyridoxal-phosphate-dependent aminotransferase family. PhnW subfamily.</text>
</comment>
<dbReference type="NCBIfam" id="NF010006">
    <property type="entry name" value="PRK13479.1"/>
    <property type="match status" value="1"/>
</dbReference>
<keyword evidence="4 7" id="KW-0663">Pyridoxal phosphate</keyword>
<protein>
    <recommendedName>
        <fullName evidence="7">2-aminoethylphosphonate--pyruvate transaminase</fullName>
        <ecNumber evidence="7">2.6.1.37</ecNumber>
    </recommendedName>
    <alternativeName>
        <fullName evidence="7">2-aminoethylphosphonate aminotransferase</fullName>
    </alternativeName>
    <alternativeName>
        <fullName evidence="7">AEP transaminase</fullName>
        <shortName evidence="7">AEPT</shortName>
    </alternativeName>
</protein>
<dbReference type="PANTHER" id="PTHR42778:SF1">
    <property type="entry name" value="2-AMINOETHYLPHOSPHONATE--PYRUVATE TRANSAMINASE"/>
    <property type="match status" value="1"/>
</dbReference>
<comment type="subunit">
    <text evidence="7">Homodimer.</text>
</comment>
<evidence type="ECO:0000256" key="9">
    <source>
        <dbReference type="PIRSR" id="PIRSR000524-50"/>
    </source>
</evidence>
<gene>
    <name evidence="7" type="primary">phnW</name>
    <name evidence="11" type="ORF">CW360_10630</name>
</gene>